<name>A0ABX4I6Y0_9LACT</name>
<proteinExistence type="predicted"/>
<dbReference type="EMBL" id="JXJT01000013">
    <property type="protein sequence ID" value="PCS02723.1"/>
    <property type="molecule type" value="Genomic_DNA"/>
</dbReference>
<dbReference type="Proteomes" id="UP000218979">
    <property type="component" value="Unassembled WGS sequence"/>
</dbReference>
<evidence type="ECO:0000313" key="2">
    <source>
        <dbReference type="EMBL" id="PCS02723.1"/>
    </source>
</evidence>
<gene>
    <name evidence="2" type="ORF">RR45_GL000432</name>
</gene>
<reference evidence="2 3" key="1">
    <citation type="submission" date="2014-12" db="EMBL/GenBank/DDBJ databases">
        <title>Draft genome sequences of 10 type strains of Lactococcus.</title>
        <authorList>
            <person name="Sun Z."/>
            <person name="Zhong Z."/>
            <person name="Liu W."/>
            <person name="Zhang W."/>
            <person name="Zhang H."/>
        </authorList>
    </citation>
    <scope>NUCLEOTIDE SEQUENCE [LARGE SCALE GENOMIC DNA]</scope>
    <source>
        <strain evidence="2 3">DSM 22330</strain>
    </source>
</reference>
<feature type="transmembrane region" description="Helical" evidence="1">
    <location>
        <begin position="12"/>
        <end position="33"/>
    </location>
</feature>
<keyword evidence="1" id="KW-0472">Membrane</keyword>
<keyword evidence="3" id="KW-1185">Reference proteome</keyword>
<comment type="caution">
    <text evidence="2">The sequence shown here is derived from an EMBL/GenBank/DDBJ whole genome shotgun (WGS) entry which is preliminary data.</text>
</comment>
<keyword evidence="1" id="KW-0812">Transmembrane</keyword>
<evidence type="ECO:0000256" key="1">
    <source>
        <dbReference type="SAM" id="Phobius"/>
    </source>
</evidence>
<organism evidence="2 3">
    <name type="scientific">Pseudolactococcus chungangensis CAU 28 = DSM 22330</name>
    <dbReference type="NCBI Taxonomy" id="1122154"/>
    <lineage>
        <taxon>Bacteria</taxon>
        <taxon>Bacillati</taxon>
        <taxon>Bacillota</taxon>
        <taxon>Bacilli</taxon>
        <taxon>Lactobacillales</taxon>
        <taxon>Streptococcaceae</taxon>
        <taxon>Pseudolactococcus</taxon>
    </lineage>
</organism>
<protein>
    <submittedName>
        <fullName evidence="2">Uncharacterized protein</fullName>
    </submittedName>
</protein>
<accession>A0ABX4I6Y0</accession>
<evidence type="ECO:0000313" key="3">
    <source>
        <dbReference type="Proteomes" id="UP000218979"/>
    </source>
</evidence>
<keyword evidence="1" id="KW-1133">Transmembrane helix</keyword>
<sequence>MTVKNKNRLGLVLMAVLAYFLMILKTICIQKIGSLTILY</sequence>